<dbReference type="Gene3D" id="3.10.180.10">
    <property type="entry name" value="2,3-Dihydroxybiphenyl 1,2-Dioxygenase, domain 1"/>
    <property type="match status" value="1"/>
</dbReference>
<dbReference type="OrthoDB" id="485032at2"/>
<evidence type="ECO:0000313" key="2">
    <source>
        <dbReference type="EMBL" id="TDK24518.1"/>
    </source>
</evidence>
<proteinExistence type="predicted"/>
<feature type="domain" description="Glyoxalase/fosfomycin resistance/dioxygenase" evidence="1">
    <location>
        <begin position="9"/>
        <end position="136"/>
    </location>
</feature>
<dbReference type="AlphaFoldDB" id="A0A4V3ALV6"/>
<reference evidence="2 3" key="1">
    <citation type="submission" date="2019-03" db="EMBL/GenBank/DDBJ databases">
        <title>Arthrobacter sp. nov., an bacterium isolated from biocrust in Mu Us Desert.</title>
        <authorList>
            <person name="Lixiong L."/>
        </authorList>
    </citation>
    <scope>NUCLEOTIDE SEQUENCE [LARGE SCALE GENOMIC DNA]</scope>
    <source>
        <strain evidence="2 3">SLN-3</strain>
    </source>
</reference>
<accession>A0A4V3ALV6</accession>
<comment type="caution">
    <text evidence="2">The sequence shown here is derived from an EMBL/GenBank/DDBJ whole genome shotgun (WGS) entry which is preliminary data.</text>
</comment>
<gene>
    <name evidence="2" type="ORF">E2F48_11815</name>
</gene>
<dbReference type="InterPro" id="IPR029068">
    <property type="entry name" value="Glyas_Bleomycin-R_OHBP_Dase"/>
</dbReference>
<dbReference type="Pfam" id="PF00903">
    <property type="entry name" value="Glyoxalase"/>
    <property type="match status" value="1"/>
</dbReference>
<name>A0A4V3ALV6_9MICC</name>
<dbReference type="RefSeq" id="WP_133404196.1">
    <property type="nucleotide sequence ID" value="NZ_SMTK01000004.1"/>
</dbReference>
<dbReference type="Proteomes" id="UP000295411">
    <property type="component" value="Unassembled WGS sequence"/>
</dbReference>
<dbReference type="EMBL" id="SMTK01000004">
    <property type="protein sequence ID" value="TDK24518.1"/>
    <property type="molecule type" value="Genomic_DNA"/>
</dbReference>
<keyword evidence="3" id="KW-1185">Reference proteome</keyword>
<dbReference type="InterPro" id="IPR004360">
    <property type="entry name" value="Glyas_Fos-R_dOase_dom"/>
</dbReference>
<organism evidence="2 3">
    <name type="scientific">Arthrobacter crusticola</name>
    <dbReference type="NCBI Taxonomy" id="2547960"/>
    <lineage>
        <taxon>Bacteria</taxon>
        <taxon>Bacillati</taxon>
        <taxon>Actinomycetota</taxon>
        <taxon>Actinomycetes</taxon>
        <taxon>Micrococcales</taxon>
        <taxon>Micrococcaceae</taxon>
        <taxon>Arthrobacter</taxon>
    </lineage>
</organism>
<dbReference type="SUPFAM" id="SSF54593">
    <property type="entry name" value="Glyoxalase/Bleomycin resistance protein/Dihydroxybiphenyl dioxygenase"/>
    <property type="match status" value="1"/>
</dbReference>
<evidence type="ECO:0000313" key="3">
    <source>
        <dbReference type="Proteomes" id="UP000295411"/>
    </source>
</evidence>
<sequence length="149" mass="16153">MVDYKLELIILPVSDVAAAKAFYDKLDWRLDVDIQGEGGFRAVHYTPTGSHASIIISNGLTDAAPGSTRGTYLVVDDIEVARADIASRGIEITEVFHEAQGGIPSVNKEGRTPGLAPERASYFSFAIFSDPEGNEFILQEITTRLPGRV</sequence>
<evidence type="ECO:0000259" key="1">
    <source>
        <dbReference type="Pfam" id="PF00903"/>
    </source>
</evidence>
<protein>
    <submittedName>
        <fullName evidence="2">Glyoxalase</fullName>
    </submittedName>
</protein>